<accession>A0ABY5UPF5</accession>
<dbReference type="RefSeq" id="WP_050151891.1">
    <property type="nucleotide sequence ID" value="NZ_CABHWW010000007.1"/>
</dbReference>
<dbReference type="GeneID" id="75138426"/>
<proteinExistence type="predicted"/>
<reference evidence="3" key="1">
    <citation type="submission" date="2022-08" db="EMBL/GenBank/DDBJ databases">
        <authorList>
            <person name="Bogun A."/>
            <person name="Kislichkina A."/>
            <person name="Solomentsev V."/>
            <person name="Skryabin Y."/>
            <person name="Sizova A."/>
            <person name="Platonov M."/>
            <person name="Dentovskaya S."/>
        </authorList>
    </citation>
    <scope>NUCLEOTIDE SEQUENCE</scope>
    <source>
        <strain evidence="3">SCPM-O-B-7604</strain>
    </source>
</reference>
<evidence type="ECO:0000256" key="1">
    <source>
        <dbReference type="SAM" id="Phobius"/>
    </source>
</evidence>
<dbReference type="Gene3D" id="2.160.20.10">
    <property type="entry name" value="Single-stranded right-handed beta-helix, Pectin lyase-like"/>
    <property type="match status" value="1"/>
</dbReference>
<evidence type="ECO:0000313" key="3">
    <source>
        <dbReference type="EMBL" id="UWM45374.1"/>
    </source>
</evidence>
<name>A0ABY5UPF5_9GAMM</name>
<sequence length="471" mass="51710">MGIYCYVVEKYKIFIHKLFLIIYCLLATMSFYSFANIIADTQAPKDQQPEIHHYIENKKLCMTQNAHCQGAIFTTINIVTPNEQGISHNKYDELSLTFGPGHNKLFFNNQKIDAPGFVGNPNLVDKTAKVILNEVTSNKPSLLHGDLAVIGSQAHVIIANPSGIYCNNCQFSNMGHVTLTTGVPVFNSDILMGYDIQQGAVSIGRNGLKHHDGSDTFLNLFSTSLTVEGEVRAEDILAVIGKSHISFTDIGEKFDIKPRDNCPYNSANVAIDVTKLGGMYTNKIFLYANSGGVQNKGMIDAKTVANLVSTSFIKNSSGRIYAPKLKLRSVGDIDNIDGKIKSERHGLDYQANEKFGIRISGRNVNNRAGSIYANSGYTSIKAKGFFNNWDGVIKSNALSGPADIRIKAKIITNDYGQIVTSQNIQIDASELRNNKGRIISAFKNVDLGYKTLISEEGIIHAGIEVNRTIKP</sequence>
<dbReference type="SMART" id="SM00912">
    <property type="entry name" value="Haemagg_act"/>
    <property type="match status" value="1"/>
</dbReference>
<dbReference type="NCBIfam" id="TIGR01901">
    <property type="entry name" value="adhes_NPXG"/>
    <property type="match status" value="1"/>
</dbReference>
<evidence type="ECO:0000259" key="2">
    <source>
        <dbReference type="SMART" id="SM00912"/>
    </source>
</evidence>
<gene>
    <name evidence="3" type="ORF">N0H69_00465</name>
</gene>
<dbReference type="SUPFAM" id="SSF51126">
    <property type="entry name" value="Pectin lyase-like"/>
    <property type="match status" value="1"/>
</dbReference>
<keyword evidence="4" id="KW-1185">Reference proteome</keyword>
<keyword evidence="1" id="KW-0812">Transmembrane</keyword>
<keyword evidence="1" id="KW-1133">Transmembrane helix</keyword>
<dbReference type="EMBL" id="CP104006">
    <property type="protein sequence ID" value="UWM45374.1"/>
    <property type="molecule type" value="Genomic_DNA"/>
</dbReference>
<dbReference type="InterPro" id="IPR010069">
    <property type="entry name" value="CdiA_FHA1_rpt"/>
</dbReference>
<protein>
    <submittedName>
        <fullName evidence="3">Filamentous hemagglutinin N-terminal domain-containing protein</fullName>
    </submittedName>
</protein>
<feature type="transmembrane region" description="Helical" evidence="1">
    <location>
        <begin position="18"/>
        <end position="39"/>
    </location>
</feature>
<keyword evidence="1" id="KW-0472">Membrane</keyword>
<dbReference type="Pfam" id="PF05860">
    <property type="entry name" value="TPS"/>
    <property type="match status" value="1"/>
</dbReference>
<dbReference type="InterPro" id="IPR008638">
    <property type="entry name" value="FhaB/CdiA-like_TPS"/>
</dbReference>
<dbReference type="InterPro" id="IPR011050">
    <property type="entry name" value="Pectin_lyase_fold/virulence"/>
</dbReference>
<dbReference type="InterPro" id="IPR012334">
    <property type="entry name" value="Pectin_lyas_fold"/>
</dbReference>
<organism evidence="3 4">
    <name type="scientific">Yersinia alsatica</name>
    <dbReference type="NCBI Taxonomy" id="2890317"/>
    <lineage>
        <taxon>Bacteria</taxon>
        <taxon>Pseudomonadati</taxon>
        <taxon>Pseudomonadota</taxon>
        <taxon>Gammaproteobacteria</taxon>
        <taxon>Enterobacterales</taxon>
        <taxon>Yersiniaceae</taxon>
        <taxon>Yersinia</taxon>
    </lineage>
</organism>
<dbReference type="Proteomes" id="UP001057860">
    <property type="component" value="Chromosome"/>
</dbReference>
<evidence type="ECO:0000313" key="4">
    <source>
        <dbReference type="Proteomes" id="UP001057860"/>
    </source>
</evidence>
<feature type="domain" description="Filamentous haemagglutinin FhaB/tRNA nuclease CdiA-like TPS" evidence="2">
    <location>
        <begin position="70"/>
        <end position="189"/>
    </location>
</feature>
<dbReference type="NCBIfam" id="TIGR01731">
    <property type="entry name" value="fil_hemag_20aa"/>
    <property type="match status" value="1"/>
</dbReference>